<sequence length="279" mass="31736">MNFILRLHDKYDIAALVRTSSDVSKIESYCKIYRYENLDSISQLFQKERFDGVVHLASMVPTTSDPTNSIVPLIESNIIFGSMLLEVLTHHKVRFFINATTALCYCNSLSYRPASLYAATKKAFEDIILYYSLTSQTLFTNLLIYNVYGPNDPSTRLFALLDTIAQSGEELLMSDGSQIVDYSHVFDIVDGFDCLIELIQENPEFCKNKIFSLKGKERQTLKEVVTLYEKVLGKKLNIKWGARPLRELEIMTPWEGGETLPNWKQKISLRGGATNNGTK</sequence>
<dbReference type="PANTHER" id="PTHR43000">
    <property type="entry name" value="DTDP-D-GLUCOSE 4,6-DEHYDRATASE-RELATED"/>
    <property type="match status" value="1"/>
</dbReference>
<dbReference type="Gene3D" id="3.40.50.720">
    <property type="entry name" value="NAD(P)-binding Rossmann-like Domain"/>
    <property type="match status" value="1"/>
</dbReference>
<evidence type="ECO:0000259" key="2">
    <source>
        <dbReference type="Pfam" id="PF01370"/>
    </source>
</evidence>
<dbReference type="Pfam" id="PF01370">
    <property type="entry name" value="Epimerase"/>
    <property type="match status" value="1"/>
</dbReference>
<organism evidence="3 4">
    <name type="scientific">Helicobacter cinaedi</name>
    <dbReference type="NCBI Taxonomy" id="213"/>
    <lineage>
        <taxon>Bacteria</taxon>
        <taxon>Pseudomonadati</taxon>
        <taxon>Campylobacterota</taxon>
        <taxon>Epsilonproteobacteria</taxon>
        <taxon>Campylobacterales</taxon>
        <taxon>Helicobacteraceae</taxon>
        <taxon>Helicobacter</taxon>
    </lineage>
</organism>
<name>A0A377JTG0_9HELI</name>
<dbReference type="InterPro" id="IPR001509">
    <property type="entry name" value="Epimerase_deHydtase"/>
</dbReference>
<dbReference type="SUPFAM" id="SSF51735">
    <property type="entry name" value="NAD(P)-binding Rossmann-fold domains"/>
    <property type="match status" value="1"/>
</dbReference>
<accession>A0A377JTG0</accession>
<comment type="similarity">
    <text evidence="1">Belongs to the NAD(P)-dependent epimerase/dehydratase family.</text>
</comment>
<feature type="domain" description="NAD-dependent epimerase/dehydratase" evidence="2">
    <location>
        <begin position="11"/>
        <end position="201"/>
    </location>
</feature>
<reference evidence="3 4" key="1">
    <citation type="submission" date="2018-06" db="EMBL/GenBank/DDBJ databases">
        <authorList>
            <consortium name="Pathogen Informatics"/>
            <person name="Doyle S."/>
        </authorList>
    </citation>
    <scope>NUCLEOTIDE SEQUENCE [LARGE SCALE GENOMIC DNA]</scope>
    <source>
        <strain evidence="3 4">NCTC12219</strain>
    </source>
</reference>
<dbReference type="AlphaFoldDB" id="A0A377JTG0"/>
<evidence type="ECO:0000313" key="3">
    <source>
        <dbReference type="EMBL" id="STP10535.1"/>
    </source>
</evidence>
<dbReference type="EMBL" id="UGHX01000001">
    <property type="protein sequence ID" value="STP10535.1"/>
    <property type="molecule type" value="Genomic_DNA"/>
</dbReference>
<proteinExistence type="inferred from homology"/>
<gene>
    <name evidence="3" type="ORF">NCTC12219_00400</name>
</gene>
<dbReference type="Proteomes" id="UP000255103">
    <property type="component" value="Unassembled WGS sequence"/>
</dbReference>
<evidence type="ECO:0000256" key="1">
    <source>
        <dbReference type="ARBA" id="ARBA00007637"/>
    </source>
</evidence>
<dbReference type="CDD" id="cd08946">
    <property type="entry name" value="SDR_e"/>
    <property type="match status" value="1"/>
</dbReference>
<protein>
    <submittedName>
        <fullName evidence="3">UDP-galactose-4-epimerase</fullName>
    </submittedName>
</protein>
<evidence type="ECO:0000313" key="4">
    <source>
        <dbReference type="Proteomes" id="UP000255103"/>
    </source>
</evidence>
<dbReference type="InterPro" id="IPR036291">
    <property type="entry name" value="NAD(P)-bd_dom_sf"/>
</dbReference>